<dbReference type="AlphaFoldDB" id="A0A7Y3Z5X8"/>
<dbReference type="InterPro" id="IPR052020">
    <property type="entry name" value="Cyclic_di-GMP/3'3'-cGAMP_PDE"/>
</dbReference>
<evidence type="ECO:0000259" key="3">
    <source>
        <dbReference type="PROSITE" id="PS51832"/>
    </source>
</evidence>
<dbReference type="GO" id="GO:0016020">
    <property type="term" value="C:membrane"/>
    <property type="evidence" value="ECO:0007669"/>
    <property type="project" value="InterPro"/>
</dbReference>
<dbReference type="CDD" id="cd00077">
    <property type="entry name" value="HDc"/>
    <property type="match status" value="1"/>
</dbReference>
<dbReference type="Proteomes" id="UP000572072">
    <property type="component" value="Unassembled WGS sequence"/>
</dbReference>
<dbReference type="GO" id="GO:0008081">
    <property type="term" value="F:phosphoric diester hydrolase activity"/>
    <property type="evidence" value="ECO:0007669"/>
    <property type="project" value="UniProtKB-ARBA"/>
</dbReference>
<name>A0A7Y3Z5X8_9VIBR</name>
<proteinExistence type="predicted"/>
<dbReference type="SUPFAM" id="SSF53850">
    <property type="entry name" value="Periplasmic binding protein-like II"/>
    <property type="match status" value="1"/>
</dbReference>
<dbReference type="PROSITE" id="PS51832">
    <property type="entry name" value="HD_GYP"/>
    <property type="match status" value="1"/>
</dbReference>
<dbReference type="InterPro" id="IPR001638">
    <property type="entry name" value="Solute-binding_3/MltF_N"/>
</dbReference>
<dbReference type="Pfam" id="PF00497">
    <property type="entry name" value="SBP_bac_3"/>
    <property type="match status" value="1"/>
</dbReference>
<dbReference type="PANTHER" id="PTHR45228">
    <property type="entry name" value="CYCLIC DI-GMP PHOSPHODIESTERASE TM_0186-RELATED"/>
    <property type="match status" value="1"/>
</dbReference>
<keyword evidence="1" id="KW-1133">Transmembrane helix</keyword>
<dbReference type="SUPFAM" id="SSF109604">
    <property type="entry name" value="HD-domain/PDEase-like"/>
    <property type="match status" value="2"/>
</dbReference>
<evidence type="ECO:0000313" key="5">
    <source>
        <dbReference type="Proteomes" id="UP000572072"/>
    </source>
</evidence>
<dbReference type="InterPro" id="IPR003660">
    <property type="entry name" value="HAMP_dom"/>
</dbReference>
<dbReference type="GO" id="GO:0007165">
    <property type="term" value="P:signal transduction"/>
    <property type="evidence" value="ECO:0007669"/>
    <property type="project" value="InterPro"/>
</dbReference>
<dbReference type="Gene3D" id="3.30.450.20">
    <property type="entry name" value="PAS domain"/>
    <property type="match status" value="1"/>
</dbReference>
<evidence type="ECO:0000313" key="4">
    <source>
        <dbReference type="EMBL" id="NOH46958.1"/>
    </source>
</evidence>
<dbReference type="EMBL" id="VTYN01000002">
    <property type="protein sequence ID" value="NOH46958.1"/>
    <property type="molecule type" value="Genomic_DNA"/>
</dbReference>
<feature type="transmembrane region" description="Helical" evidence="1">
    <location>
        <begin position="20"/>
        <end position="39"/>
    </location>
</feature>
<feature type="domain" description="HD-GYP" evidence="3">
    <location>
        <begin position="823"/>
        <end position="1030"/>
    </location>
</feature>
<keyword evidence="1" id="KW-0472">Membrane</keyword>
<accession>A0A7Y3Z5X8</accession>
<dbReference type="CDD" id="cd01007">
    <property type="entry name" value="PBP2_BvgS_HisK_like"/>
    <property type="match status" value="1"/>
</dbReference>
<protein>
    <submittedName>
        <fullName evidence="4">Transporter substrate-binding domain-containing protein</fullName>
    </submittedName>
</protein>
<sequence>MKSEPLHSRKFSIRFTVGSLFLFATAVTAFIAISLQYYFGKQMSQEHVLSKLVMATTEVSEYIQQVDANAASSASILRSVSIATQHQFSENETRQIFTQVLKDNPLFYSLYFGTETDDFYQIVNLASSPIVREKIDAEPEDRWVIIKINGEGDLRLRQTQYFTEKFELTKSSTETSNYFPTQRPWFDAATQDGIYKTAPYLFQHLKITGQTYSVRSKQAVIGVDIVLSAINEKIKPSELGMSEDSGAESFVFNDKGEVIASNISLFAPVEIPNSKPLKLSPEQQQIIMNTRSLMVSNQNDWGPYDYAQAGQPNGYSVDMLRLVAEQTGLQIEFINGFDSKTLVDKYIQNDIDILHSVAKGAKGLGYQSVSMFEGELAIASRGIKNVPKGLDGFQQQKVGVVSSFGLKGWLLDRYSTLNILELPSLDIAKEALQKGQIDYLIDNYHTLEELKSLDSRNSIELTTLKTSEKPSYHLFMKESDGSVLAIVNQALSAITAEQKVALNEKWLDSSQWRGSFVPYPEIYEITKDSEKHDSMIPVRINGEMKYVYVTPLVTNGRSVEYFAVVIPQSVVTEQVFSKLVTSTLATGLVMMGLIPLAWKFGSPIVRPITELREVTEQIKARNFGNSMAVNTRIKEVSELSDSVVEMAEEIQRHEKQQDEFVEAFIRLIAQAIDDKSPYTAGHCNRVPEIGLMLAEAAEASTSGKFKDFKFNNADERREFRIAAWLHDCGKITTPEHIVDKGTKLEANYNRINEIRTRFEVLWRDAEIQYLKTILSGELTKEEARDIFFEKKRKLTDDFEFIAQANIGGEFMSDEKVERIKQIAQQTWLRHFDDRMGLSPFEELNKKENSVNLPVVEKLLADKPEHIIHRIRPVEFDPKHGIKMQVPEHQYNMGEVYNLSISRGTLTAEDRYKINEHMISGIKMLEALPFPPELRNVPRYASTHHETLKGSGYPRKLSAEDLSVPERILVIADIFEALTAADRPYKKAKPVSVAVDIMYKMALDEHLDMELFQLFLESGVYLEYANTFLPSKQVDHVDINKYLGANGVEKQSSERCH</sequence>
<comment type="caution">
    <text evidence="4">The sequence shown here is derived from an EMBL/GenBank/DDBJ whole genome shotgun (WGS) entry which is preliminary data.</text>
</comment>
<organism evidence="4 5">
    <name type="scientific">Vibrio rotiferianus</name>
    <dbReference type="NCBI Taxonomy" id="190895"/>
    <lineage>
        <taxon>Bacteria</taxon>
        <taxon>Pseudomonadati</taxon>
        <taxon>Pseudomonadota</taxon>
        <taxon>Gammaproteobacteria</taxon>
        <taxon>Vibrionales</taxon>
        <taxon>Vibrionaceae</taxon>
        <taxon>Vibrio</taxon>
    </lineage>
</organism>
<dbReference type="Pfam" id="PF13487">
    <property type="entry name" value="HD_5"/>
    <property type="match status" value="1"/>
</dbReference>
<dbReference type="RefSeq" id="WP_171356982.1">
    <property type="nucleotide sequence ID" value="NZ_VTYN01000002.1"/>
</dbReference>
<dbReference type="InterPro" id="IPR003607">
    <property type="entry name" value="HD/PDEase_dom"/>
</dbReference>
<reference evidence="4 5" key="1">
    <citation type="submission" date="2019-08" db="EMBL/GenBank/DDBJ databases">
        <title>Draft genome sequencing and comparative genomics of hatchery-associated Vibrios.</title>
        <authorList>
            <person name="Kehlet-Delgado H."/>
            <person name="Mueller R.S."/>
        </authorList>
    </citation>
    <scope>NUCLEOTIDE SEQUENCE [LARGE SCALE GENOMIC DNA]</scope>
    <source>
        <strain evidence="4 5">00-78-3</strain>
    </source>
</reference>
<dbReference type="PANTHER" id="PTHR45228:SF5">
    <property type="entry name" value="CYCLIC DI-GMP PHOSPHODIESTERASE VC_1348-RELATED"/>
    <property type="match status" value="1"/>
</dbReference>
<dbReference type="InterPro" id="IPR037522">
    <property type="entry name" value="HD_GYP_dom"/>
</dbReference>
<feature type="domain" description="HAMP" evidence="2">
    <location>
        <begin position="602"/>
        <end position="655"/>
    </location>
</feature>
<dbReference type="SMART" id="SM00471">
    <property type="entry name" value="HDc"/>
    <property type="match status" value="1"/>
</dbReference>
<evidence type="ECO:0000256" key="1">
    <source>
        <dbReference type="SAM" id="Phobius"/>
    </source>
</evidence>
<dbReference type="Gene3D" id="3.40.190.10">
    <property type="entry name" value="Periplasmic binding protein-like II"/>
    <property type="match status" value="2"/>
</dbReference>
<dbReference type="SMART" id="SM00062">
    <property type="entry name" value="PBPb"/>
    <property type="match status" value="1"/>
</dbReference>
<dbReference type="Gene3D" id="1.10.3210.10">
    <property type="entry name" value="Hypothetical protein af1432"/>
    <property type="match status" value="2"/>
</dbReference>
<evidence type="ECO:0000259" key="2">
    <source>
        <dbReference type="PROSITE" id="PS50885"/>
    </source>
</evidence>
<keyword evidence="1" id="KW-0812">Transmembrane</keyword>
<dbReference type="Gene3D" id="6.10.340.10">
    <property type="match status" value="1"/>
</dbReference>
<dbReference type="PROSITE" id="PS50885">
    <property type="entry name" value="HAMP"/>
    <property type="match status" value="1"/>
</dbReference>
<gene>
    <name evidence="4" type="ORF">F0262_02680</name>
</gene>